<organism evidence="2 3">
    <name type="scientific">Mycena venus</name>
    <dbReference type="NCBI Taxonomy" id="2733690"/>
    <lineage>
        <taxon>Eukaryota</taxon>
        <taxon>Fungi</taxon>
        <taxon>Dikarya</taxon>
        <taxon>Basidiomycota</taxon>
        <taxon>Agaricomycotina</taxon>
        <taxon>Agaricomycetes</taxon>
        <taxon>Agaricomycetidae</taxon>
        <taxon>Agaricales</taxon>
        <taxon>Marasmiineae</taxon>
        <taxon>Mycenaceae</taxon>
        <taxon>Mycena</taxon>
    </lineage>
</organism>
<protein>
    <submittedName>
        <fullName evidence="2">F-box domain-containing protein</fullName>
    </submittedName>
</protein>
<accession>A0A8H7CFF8</accession>
<proteinExistence type="predicted"/>
<dbReference type="Gene3D" id="1.20.1280.50">
    <property type="match status" value="1"/>
</dbReference>
<dbReference type="OrthoDB" id="2999674at2759"/>
<keyword evidence="1" id="KW-0175">Coiled coil</keyword>
<keyword evidence="3" id="KW-1185">Reference proteome</keyword>
<dbReference type="Proteomes" id="UP000620124">
    <property type="component" value="Unassembled WGS sequence"/>
</dbReference>
<name>A0A8H7CFF8_9AGAR</name>
<dbReference type="AlphaFoldDB" id="A0A8H7CFF8"/>
<comment type="caution">
    <text evidence="2">The sequence shown here is derived from an EMBL/GenBank/DDBJ whole genome shotgun (WGS) entry which is preliminary data.</text>
</comment>
<evidence type="ECO:0000256" key="1">
    <source>
        <dbReference type="SAM" id="Coils"/>
    </source>
</evidence>
<evidence type="ECO:0000313" key="3">
    <source>
        <dbReference type="Proteomes" id="UP000620124"/>
    </source>
</evidence>
<reference evidence="2" key="1">
    <citation type="submission" date="2020-05" db="EMBL/GenBank/DDBJ databases">
        <title>Mycena genomes resolve the evolution of fungal bioluminescence.</title>
        <authorList>
            <person name="Tsai I.J."/>
        </authorList>
    </citation>
    <scope>NUCLEOTIDE SEQUENCE</scope>
    <source>
        <strain evidence="2">CCC161011</strain>
    </source>
</reference>
<feature type="coiled-coil region" evidence="1">
    <location>
        <begin position="104"/>
        <end position="131"/>
    </location>
</feature>
<dbReference type="EMBL" id="JACAZI010000026">
    <property type="protein sequence ID" value="KAF7334451.1"/>
    <property type="molecule type" value="Genomic_DNA"/>
</dbReference>
<gene>
    <name evidence="2" type="ORF">MVEN_02274600</name>
</gene>
<sequence length="459" mass="52213">MEVEVCRKEVQIEINDPTYLIQSLRHPTTCQGSSSEAVVYDDPGSFDQQGRRVSLKSKGKRQRMYHWDAADLLRREFEHLIPLASFTSGSAMSSSARAADRIRIAEIEAETQKLESAIHALRSERDVLQTRLNSYKYPVSTSLPNEIISEIFVHFLPVYPLCPPSSGILSPTVLTHICRKWREIALASPLLWRALRFESMDDNAGEEQIRVLASWITRSGSCPLSIQMDDHIHMSNTSAAKILEVILPHRARWEHINLVLAPSHLLNIEGPIPQLRELGIRIPHQVAPLPFTLQIAPRLRVVTLWDFPCPSQFLPWSQLTSLTLVAKEPHECTSILAQTVNLVHCKLVISGSGHGLPDIRLAFLESLTLIHFLVEELPSTRYLTTFIVPALRRLQIPQKFLEHEPVQTFSSFISKSGCQLGEVRFKGPTSRRDKEMWRAEFPSIEFTFNGDLIDWYSDY</sequence>
<evidence type="ECO:0000313" key="2">
    <source>
        <dbReference type="EMBL" id="KAF7334451.1"/>
    </source>
</evidence>